<accession>A0ABP1FQH8</accession>
<dbReference type="Proteomes" id="UP001497392">
    <property type="component" value="Unassembled WGS sequence"/>
</dbReference>
<feature type="compositionally biased region" description="Low complexity" evidence="1">
    <location>
        <begin position="46"/>
        <end position="56"/>
    </location>
</feature>
<dbReference type="EMBL" id="CAXHTA020000002">
    <property type="protein sequence ID" value="CAL5219792.1"/>
    <property type="molecule type" value="Genomic_DNA"/>
</dbReference>
<dbReference type="InterPro" id="IPR051888">
    <property type="entry name" value="UPF0148_domain"/>
</dbReference>
<dbReference type="Pfam" id="PF06677">
    <property type="entry name" value="Auto_anti-p27"/>
    <property type="match status" value="1"/>
</dbReference>
<dbReference type="PANTHER" id="PTHR16537">
    <property type="entry name" value="SJOEGREN SYNDROME/SCLERODERMA AUTOANTIGEN 1"/>
    <property type="match status" value="1"/>
</dbReference>
<proteinExistence type="predicted"/>
<protein>
    <submittedName>
        <fullName evidence="2">G1697 protein</fullName>
    </submittedName>
</protein>
<feature type="region of interest" description="Disordered" evidence="1">
    <location>
        <begin position="46"/>
        <end position="94"/>
    </location>
</feature>
<evidence type="ECO:0000313" key="2">
    <source>
        <dbReference type="EMBL" id="CAL5219792.1"/>
    </source>
</evidence>
<organism evidence="2 3">
    <name type="scientific">Coccomyxa viridis</name>
    <dbReference type="NCBI Taxonomy" id="1274662"/>
    <lineage>
        <taxon>Eukaryota</taxon>
        <taxon>Viridiplantae</taxon>
        <taxon>Chlorophyta</taxon>
        <taxon>core chlorophytes</taxon>
        <taxon>Trebouxiophyceae</taxon>
        <taxon>Trebouxiophyceae incertae sedis</taxon>
        <taxon>Coccomyxaceae</taxon>
        <taxon>Coccomyxa</taxon>
    </lineage>
</organism>
<sequence length="154" mass="17047">MLQGWTLLGDTCPRCSTILVRNRDRELFCVSCDMFLRPEQQAAAPAPLAAPQIVAQEQPAQIGQPEQEVREEETHNSSGQDEGEAEAPLEQRDASCAHRPDRVLGLMMEAMELFAWQLKRDVSSGDCEQGAFAGLLDNIESVAKTYHSVRTKCS</sequence>
<comment type="caution">
    <text evidence="2">The sequence shown here is derived from an EMBL/GenBank/DDBJ whole genome shotgun (WGS) entry which is preliminary data.</text>
</comment>
<evidence type="ECO:0000313" key="3">
    <source>
        <dbReference type="Proteomes" id="UP001497392"/>
    </source>
</evidence>
<dbReference type="PANTHER" id="PTHR16537:SF1">
    <property type="entry name" value="PROTEIN ZNRD2"/>
    <property type="match status" value="1"/>
</dbReference>
<gene>
    <name evidence="2" type="primary">g1697</name>
    <name evidence="2" type="ORF">VP750_LOCUS1451</name>
</gene>
<evidence type="ECO:0000256" key="1">
    <source>
        <dbReference type="SAM" id="MobiDB-lite"/>
    </source>
</evidence>
<dbReference type="InterPro" id="IPR009563">
    <property type="entry name" value="SSSCA1"/>
</dbReference>
<reference evidence="2 3" key="1">
    <citation type="submission" date="2024-06" db="EMBL/GenBank/DDBJ databases">
        <authorList>
            <person name="Kraege A."/>
            <person name="Thomma B."/>
        </authorList>
    </citation>
    <scope>NUCLEOTIDE SEQUENCE [LARGE SCALE GENOMIC DNA]</scope>
</reference>
<keyword evidence="3" id="KW-1185">Reference proteome</keyword>
<name>A0ABP1FQH8_9CHLO</name>